<protein>
    <recommendedName>
        <fullName evidence="12">AP-1 complex subunit mu-2</fullName>
    </recommendedName>
    <alternativeName>
        <fullName evidence="16">AP-mu chain family member mu1B</fullName>
    </alternativeName>
    <alternativeName>
        <fullName evidence="13">Adaptor protein complex AP-1 subunit mu-2</fullName>
    </alternativeName>
    <alternativeName>
        <fullName evidence="14">Adaptor-related protein complex 1 subunit mu-2</fullName>
    </alternativeName>
    <alternativeName>
        <fullName evidence="19">Clathrin assembly protein complex 1 mu-2 medium chain 2</fullName>
    </alternativeName>
    <alternativeName>
        <fullName evidence="17">Golgi adaptor HA1/AP1 adaptin mu-2 subunit</fullName>
    </alternativeName>
    <alternativeName>
        <fullName evidence="18">Mu-adaptin 2</fullName>
    </alternativeName>
    <alternativeName>
        <fullName evidence="15">Mu1B-adaptin</fullName>
    </alternativeName>
</protein>
<keyword evidence="6 20" id="KW-0653">Protein transport</keyword>
<evidence type="ECO:0000256" key="15">
    <source>
        <dbReference type="ARBA" id="ARBA00077277"/>
    </source>
</evidence>
<dbReference type="PROSITE" id="PS00990">
    <property type="entry name" value="CLAT_ADAPTOR_M_1"/>
    <property type="match status" value="1"/>
</dbReference>
<keyword evidence="9" id="KW-0968">Cytoplasmic vesicle</keyword>
<evidence type="ECO:0000256" key="9">
    <source>
        <dbReference type="ARBA" id="ARBA00023329"/>
    </source>
</evidence>
<dbReference type="GO" id="GO:0016192">
    <property type="term" value="P:vesicle-mediated transport"/>
    <property type="evidence" value="ECO:0007669"/>
    <property type="project" value="InterPro"/>
</dbReference>
<dbReference type="InterPro" id="IPR022775">
    <property type="entry name" value="AP_mu_sigma_su"/>
</dbReference>
<sequence>MSASAIFILDLKGKPLISRNYKGDVSMSEIDYFMPLFIQKEEDCDLTPVLSHGKVHFLWIKHSNLYLVAITMKNANASLVYSFLYKVVEVFSEYFKELEEESIRDNFVIVYELLDELMDFGFPQTTDSKILQEYITQQGNKLETAKSRVPATVTNAVSWRSEGLKYKKNEVFIDVIESVNLLVNANGNVLLSEIVGAIKLKVFLSGMPELRLGLNDRVLFELTGRGKNKSVELEDVKFHQCVRLSRFDNDRTISFIPPDGDFELMSYRLSTQMKPLIWIESVIEKFSHSRVEIMIKAKGQFKKQSVANGVEISVPVPNDADSPKFKTNIGSAKYLPEKNTVVWNIKSFPGGKEYLMRAHFGLPSVENEELEGRPPISVRFEIPYFTVSGIQVRYMKIIEKSGYQALPWVRYITQSGDYQLRAH</sequence>
<dbReference type="InterPro" id="IPR001392">
    <property type="entry name" value="Clathrin_mu"/>
</dbReference>
<comment type="subunit">
    <text evidence="11">Adaptor protein complex 1 (AP-1) is a heterotetramer composed of two large adaptins (gamma-type subunit AP1G1 and beta-type subunit AP1B1), a medium adaptin (mu-type subunit AP1M1 or AP1M2) and a small adaptin (sigma-type subunit AP1S1 or AP1S2 or AP1S3). Interacts with P2X4.</text>
</comment>
<dbReference type="PROSITE" id="PS51072">
    <property type="entry name" value="MHD"/>
    <property type="match status" value="1"/>
</dbReference>
<proteinExistence type="inferred from homology"/>
<evidence type="ECO:0000256" key="3">
    <source>
        <dbReference type="ARBA" id="ARBA00005324"/>
    </source>
</evidence>
<evidence type="ECO:0000256" key="1">
    <source>
        <dbReference type="ARBA" id="ARBA00004145"/>
    </source>
</evidence>
<dbReference type="InterPro" id="IPR018240">
    <property type="entry name" value="Clathrin_mu_CS"/>
</dbReference>
<dbReference type="GO" id="GO:0006886">
    <property type="term" value="P:intracellular protein transport"/>
    <property type="evidence" value="ECO:0007669"/>
    <property type="project" value="UniProtKB-UniRule"/>
</dbReference>
<evidence type="ECO:0000256" key="16">
    <source>
        <dbReference type="ARBA" id="ARBA00081519"/>
    </source>
</evidence>
<dbReference type="InterPro" id="IPR011012">
    <property type="entry name" value="Longin-like_dom_sf"/>
</dbReference>
<dbReference type="InterPro" id="IPR028565">
    <property type="entry name" value="MHD"/>
</dbReference>
<dbReference type="SUPFAM" id="SSF49447">
    <property type="entry name" value="Second domain of Mu2 adaptin subunit (ap50) of ap2 adaptor"/>
    <property type="match status" value="1"/>
</dbReference>
<dbReference type="Pfam" id="PF00928">
    <property type="entry name" value="Adap_comp_sub"/>
    <property type="match status" value="1"/>
</dbReference>
<dbReference type="GO" id="GO:0030665">
    <property type="term" value="C:clathrin-coated vesicle membrane"/>
    <property type="evidence" value="ECO:0007669"/>
    <property type="project" value="UniProtKB-SubCell"/>
</dbReference>
<dbReference type="InterPro" id="IPR036168">
    <property type="entry name" value="AP2_Mu_C_sf"/>
</dbReference>
<dbReference type="PRINTS" id="PR00314">
    <property type="entry name" value="CLATHRINADPT"/>
</dbReference>
<evidence type="ECO:0000256" key="12">
    <source>
        <dbReference type="ARBA" id="ARBA00070940"/>
    </source>
</evidence>
<dbReference type="GO" id="GO:0005802">
    <property type="term" value="C:trans-Golgi network"/>
    <property type="evidence" value="ECO:0007669"/>
    <property type="project" value="UniProtKB-ARBA"/>
</dbReference>
<name>A0A6B2F558_9SAUR</name>
<evidence type="ECO:0000256" key="20">
    <source>
        <dbReference type="PIRNR" id="PIRNR005992"/>
    </source>
</evidence>
<feature type="domain" description="MHD" evidence="21">
    <location>
        <begin position="168"/>
        <end position="421"/>
    </location>
</feature>
<dbReference type="AlphaFoldDB" id="A0A6B2F558"/>
<evidence type="ECO:0000256" key="14">
    <source>
        <dbReference type="ARBA" id="ARBA00076568"/>
    </source>
</evidence>
<evidence type="ECO:0000256" key="11">
    <source>
        <dbReference type="ARBA" id="ARBA00066018"/>
    </source>
</evidence>
<comment type="similarity">
    <text evidence="3 20">Belongs to the adaptor complexes medium subunit family.</text>
</comment>
<evidence type="ECO:0000256" key="10">
    <source>
        <dbReference type="ARBA" id="ARBA00057121"/>
    </source>
</evidence>
<keyword evidence="4 20" id="KW-0813">Transport</keyword>
<accession>A0A6B2F558</accession>
<evidence type="ECO:0000256" key="6">
    <source>
        <dbReference type="ARBA" id="ARBA00022927"/>
    </source>
</evidence>
<dbReference type="SUPFAM" id="SSF64356">
    <property type="entry name" value="SNARE-like"/>
    <property type="match status" value="1"/>
</dbReference>
<reference evidence="22" key="1">
    <citation type="submission" date="2019-11" db="EMBL/GenBank/DDBJ databases">
        <title>Trait differentiation and modular expression in palm-pitvipers.</title>
        <authorList>
            <person name="Mason A.J."/>
            <person name="Strickland J.L."/>
            <person name="Margres M.J."/>
            <person name="Rokyta D.R."/>
            <person name="Sasa M."/>
            <person name="Parkinson C.L."/>
        </authorList>
    </citation>
    <scope>NUCLEOTIDE SEQUENCE</scope>
</reference>
<evidence type="ECO:0000256" key="4">
    <source>
        <dbReference type="ARBA" id="ARBA00022448"/>
    </source>
</evidence>
<dbReference type="FunFam" id="3.30.450.60:FF:000006">
    <property type="entry name" value="AP-1 complex subunit mu-1 isoform 1"/>
    <property type="match status" value="1"/>
</dbReference>
<comment type="function">
    <text evidence="10">Subunit of clathrin-associated adaptor protein complex 1 that plays a role in protein sorting in the trans-Golgi network (TGN) and endosomes. The AP complexes mediate the recruitment of clathrin to membranes and the recognition of sorting signals within the cytosolic tails of transmembrane cargo molecules.</text>
</comment>
<keyword evidence="5" id="KW-0597">Phosphoprotein</keyword>
<evidence type="ECO:0000313" key="22">
    <source>
        <dbReference type="EMBL" id="NCE58555.1"/>
    </source>
</evidence>
<dbReference type="PIRSF" id="PIRSF005992">
    <property type="entry name" value="Clathrin_mu"/>
    <property type="match status" value="1"/>
</dbReference>
<dbReference type="GO" id="GO:0030131">
    <property type="term" value="C:clathrin adaptor complex"/>
    <property type="evidence" value="ECO:0007669"/>
    <property type="project" value="UniProtKB-UniRule"/>
</dbReference>
<dbReference type="Pfam" id="PF01217">
    <property type="entry name" value="Clat_adaptor_s"/>
    <property type="match status" value="1"/>
</dbReference>
<dbReference type="CDD" id="cd14835">
    <property type="entry name" value="AP1_Mu_N"/>
    <property type="match status" value="1"/>
</dbReference>
<evidence type="ECO:0000259" key="21">
    <source>
        <dbReference type="PROSITE" id="PS51072"/>
    </source>
</evidence>
<dbReference type="InterPro" id="IPR050431">
    <property type="entry name" value="Adaptor_comp_med_subunit"/>
</dbReference>
<dbReference type="PROSITE" id="PS00991">
    <property type="entry name" value="CLAT_ADAPTOR_M_2"/>
    <property type="match status" value="1"/>
</dbReference>
<dbReference type="FunFam" id="2.60.40.1170:FF:000002">
    <property type="entry name" value="AP-1 complex subunit mu-1 isoform 1"/>
    <property type="match status" value="1"/>
</dbReference>
<dbReference type="EMBL" id="GIBM01000047">
    <property type="protein sequence ID" value="NCE58555.1"/>
    <property type="molecule type" value="Transcribed_RNA"/>
</dbReference>
<evidence type="ECO:0000256" key="8">
    <source>
        <dbReference type="ARBA" id="ARBA00023136"/>
    </source>
</evidence>
<evidence type="ECO:0000256" key="7">
    <source>
        <dbReference type="ARBA" id="ARBA00023034"/>
    </source>
</evidence>
<keyword evidence="8" id="KW-0472">Membrane</keyword>
<organism evidence="22">
    <name type="scientific">Bothriechis nubestris</name>
    <dbReference type="NCBI Taxonomy" id="1766655"/>
    <lineage>
        <taxon>Eukaryota</taxon>
        <taxon>Metazoa</taxon>
        <taxon>Chordata</taxon>
        <taxon>Craniata</taxon>
        <taxon>Vertebrata</taxon>
        <taxon>Euteleostomi</taxon>
        <taxon>Lepidosauria</taxon>
        <taxon>Squamata</taxon>
        <taxon>Bifurcata</taxon>
        <taxon>Unidentata</taxon>
        <taxon>Episquamata</taxon>
        <taxon>Toxicofera</taxon>
        <taxon>Serpentes</taxon>
        <taxon>Colubroidea</taxon>
        <taxon>Viperidae</taxon>
        <taxon>Crotalinae</taxon>
        <taxon>Bothriechis</taxon>
    </lineage>
</organism>
<dbReference type="PANTHER" id="PTHR10529">
    <property type="entry name" value="AP COMPLEX SUBUNIT MU"/>
    <property type="match status" value="1"/>
</dbReference>
<evidence type="ECO:0000256" key="18">
    <source>
        <dbReference type="ARBA" id="ARBA00082855"/>
    </source>
</evidence>
<evidence type="ECO:0000256" key="2">
    <source>
        <dbReference type="ARBA" id="ARBA00004555"/>
    </source>
</evidence>
<comment type="subcellular location">
    <subcellularLocation>
        <location evidence="1">Cytoplasmic vesicle</location>
        <location evidence="1">Clathrin-coated vesicle membrane</location>
        <topology evidence="1">Peripheral membrane protein</topology>
        <orientation evidence="1">Cytoplasmic side</orientation>
    </subcellularLocation>
    <subcellularLocation>
        <location evidence="2">Golgi apparatus</location>
    </subcellularLocation>
</comment>
<evidence type="ECO:0000256" key="19">
    <source>
        <dbReference type="ARBA" id="ARBA00083054"/>
    </source>
</evidence>
<evidence type="ECO:0000256" key="5">
    <source>
        <dbReference type="ARBA" id="ARBA00022553"/>
    </source>
</evidence>
<evidence type="ECO:0000256" key="17">
    <source>
        <dbReference type="ARBA" id="ARBA00082577"/>
    </source>
</evidence>
<dbReference type="FunFam" id="2.60.40.1170:FF:000046">
    <property type="entry name" value="AP-1 complex subunit mu-2"/>
    <property type="match status" value="1"/>
</dbReference>
<evidence type="ECO:0000256" key="13">
    <source>
        <dbReference type="ARBA" id="ARBA00075080"/>
    </source>
</evidence>
<dbReference type="Gene3D" id="2.60.40.1170">
    <property type="entry name" value="Mu homology domain, subdomain B"/>
    <property type="match status" value="2"/>
</dbReference>
<dbReference type="Gene3D" id="3.30.450.60">
    <property type="match status" value="1"/>
</dbReference>
<keyword evidence="7" id="KW-0333">Golgi apparatus</keyword>